<organism evidence="2">
    <name type="scientific">Sigmofec virus UA08Rod_4822</name>
    <dbReference type="NCBI Taxonomy" id="2929411"/>
    <lineage>
        <taxon>Viruses</taxon>
        <taxon>Monodnaviria</taxon>
        <taxon>Sangervirae</taxon>
        <taxon>Phixviricota</taxon>
        <taxon>Malgrandaviricetes</taxon>
        <taxon>Petitvirales</taxon>
        <taxon>Microviridae</taxon>
    </lineage>
</organism>
<reference evidence="2" key="1">
    <citation type="submission" date="2022-02" db="EMBL/GenBank/DDBJ databases">
        <title>Towards deciphering the DNA virus diversity associated with rodent species in the families Cricetidae and Heteromyidae.</title>
        <authorList>
            <person name="Lund M."/>
            <person name="Larsen B.B."/>
            <person name="Gryseels S."/>
            <person name="Kraberger S."/>
            <person name="Rowsey D.M."/>
            <person name="Steger L."/>
            <person name="Yule K.M."/>
            <person name="Upham N.S."/>
            <person name="Worobey M."/>
            <person name="Van Doorslaer K."/>
            <person name="Varsani A."/>
        </authorList>
    </citation>
    <scope>NUCLEOTIDE SEQUENCE</scope>
    <source>
        <strain evidence="2">UA08Rod_4822</strain>
    </source>
</reference>
<proteinExistence type="predicted"/>
<evidence type="ECO:0000313" key="2">
    <source>
        <dbReference type="EMBL" id="UPW41229.1"/>
    </source>
</evidence>
<feature type="transmembrane region" description="Helical" evidence="1">
    <location>
        <begin position="16"/>
        <end position="36"/>
    </location>
</feature>
<sequence>MEKNEKQKKILESLQIIFQAVIALIALWFGVTLYTACSPDIMHQAIDVYDNWGKQTFCKPDNHGNTIYTDSLR</sequence>
<protein>
    <submittedName>
        <fullName evidence="2">Uncharacterized protein</fullName>
    </submittedName>
</protein>
<accession>A0A976N1N4</accession>
<keyword evidence="1" id="KW-0472">Membrane</keyword>
<name>A0A976N1N4_9VIRU</name>
<keyword evidence="1" id="KW-0812">Transmembrane</keyword>
<dbReference type="EMBL" id="OM869560">
    <property type="protein sequence ID" value="UPW41229.1"/>
    <property type="molecule type" value="Genomic_DNA"/>
</dbReference>
<evidence type="ECO:0000256" key="1">
    <source>
        <dbReference type="SAM" id="Phobius"/>
    </source>
</evidence>
<keyword evidence="1" id="KW-1133">Transmembrane helix</keyword>